<dbReference type="InterPro" id="IPR036918">
    <property type="entry name" value="Pyrv_Knase_C_sf"/>
</dbReference>
<dbReference type="PIRSF" id="PIRSF016138">
    <property type="entry name" value="UCP016138"/>
    <property type="match status" value="1"/>
</dbReference>
<reference evidence="3 4" key="3">
    <citation type="journal article" name="Genome Announc.">
        <title>Improved Draft Genome Sequence of Clostridium pasteurianum Strain ATCC 6013 (DSM 525) Using a Hybrid Next-Generation Sequencing Approach.</title>
        <authorList>
            <person name="Pyne M.E."/>
            <person name="Utturkar S."/>
            <person name="Brown S.D."/>
            <person name="Moo-Young M."/>
            <person name="Chung D.A."/>
            <person name="Chou C.P."/>
        </authorList>
    </citation>
    <scope>NUCLEOTIDE SEQUENCE [LARGE SCALE GENOMIC DNA]</scope>
    <source>
        <strain evidence="3 4">ATCC 6013</strain>
    </source>
</reference>
<dbReference type="Gene3D" id="3.40.1380.20">
    <property type="entry name" value="Pyruvate kinase, C-terminal domain"/>
    <property type="match status" value="1"/>
</dbReference>
<dbReference type="Proteomes" id="UP000028042">
    <property type="component" value="Unassembled WGS sequence"/>
</dbReference>
<dbReference type="RefSeq" id="WP_003445530.1">
    <property type="nucleotide sequence ID" value="NZ_ANZB01000007.1"/>
</dbReference>
<feature type="domain" description="Pyruvate kinase C-terminal" evidence="1">
    <location>
        <begin position="12"/>
        <end position="157"/>
    </location>
</feature>
<dbReference type="KEGG" id="cpae:CPAST_c31110"/>
<keyword evidence="3" id="KW-0418">Kinase</keyword>
<dbReference type="InterPro" id="IPR015795">
    <property type="entry name" value="Pyrv_Knase_C"/>
</dbReference>
<dbReference type="GeneID" id="93075219"/>
<dbReference type="EMBL" id="JPGY02000001">
    <property type="protein sequence ID" value="KRU10827.1"/>
    <property type="molecule type" value="Genomic_DNA"/>
</dbReference>
<dbReference type="GO" id="GO:0016301">
    <property type="term" value="F:kinase activity"/>
    <property type="evidence" value="ECO:0007669"/>
    <property type="project" value="UniProtKB-KW"/>
</dbReference>
<keyword evidence="3" id="KW-0808">Transferase</keyword>
<dbReference type="InterPro" id="IPR015074">
    <property type="entry name" value="DUF1867"/>
</dbReference>
<evidence type="ECO:0000313" key="3">
    <source>
        <dbReference type="EMBL" id="KRU10827.1"/>
    </source>
</evidence>
<evidence type="ECO:0000313" key="2">
    <source>
        <dbReference type="EMBL" id="AJA53165.1"/>
    </source>
</evidence>
<dbReference type="Pfam" id="PF02887">
    <property type="entry name" value="PK_C"/>
    <property type="match status" value="1"/>
</dbReference>
<reference evidence="2 5" key="1">
    <citation type="journal article" date="2015" name="Genome Announc.">
        <title>Complete Genome Sequence of the Nitrogen-Fixing and Solvent-Producing Clostridium pasteurianum DSM 525.</title>
        <authorList>
            <person name="Poehlein A."/>
            <person name="Grosse-Honebrink A."/>
            <person name="Zhang Y."/>
            <person name="Minton N.P."/>
            <person name="Daniel R."/>
        </authorList>
    </citation>
    <scope>NUCLEOTIDE SEQUENCE [LARGE SCALE GENOMIC DNA]</scope>
    <source>
        <strain evidence="2">DSM 525</strain>
        <strain evidence="5">DSM 525 / ATCC 6013</strain>
    </source>
</reference>
<dbReference type="SUPFAM" id="SSF52935">
    <property type="entry name" value="PK C-terminal domain-like"/>
    <property type="match status" value="1"/>
</dbReference>
<keyword evidence="5" id="KW-1185">Reference proteome</keyword>
<protein>
    <submittedName>
        <fullName evidence="3">Pyruvate kinase-like protein</fullName>
    </submittedName>
</protein>
<reference evidence="3" key="2">
    <citation type="submission" date="2015-10" db="EMBL/GenBank/DDBJ databases">
        <title>Improved Draft Genome Sequence of Clostridium pasteurianum Strain ATCC 6013 (DSM 525) Using a Hybrid Next-Generation Sequencing Approach.</title>
        <authorList>
            <person name="Pyne M.E."/>
            <person name="Utturkar S.M."/>
            <person name="Brown S.D."/>
            <person name="Moo-Young M."/>
            <person name="Chung D.A."/>
            <person name="Chou P.C."/>
        </authorList>
    </citation>
    <scope>NUCLEOTIDE SEQUENCE</scope>
    <source>
        <strain evidence="3">ATCC 6013</strain>
    </source>
</reference>
<dbReference type="eggNOG" id="COG1751">
    <property type="taxonomic scope" value="Bacteria"/>
</dbReference>
<dbReference type="KEGG" id="cpat:CLPA_c31110"/>
<proteinExistence type="predicted"/>
<evidence type="ECO:0000313" key="5">
    <source>
        <dbReference type="Proteomes" id="UP000030905"/>
    </source>
</evidence>
<dbReference type="Proteomes" id="UP000030905">
    <property type="component" value="Chromosome"/>
</dbReference>
<dbReference type="PATRIC" id="fig|1262449.3.peg.2380"/>
<sequence length="181" mass="19505">MYFKKSGKINTEETVKLAVKTAKERNINYIVVATSKGDVPAYLKDCGINVVVVTHANGYPESGVQELSEEKRKELEGYGFTIYTSSHVLSGAERGLSKQFGGVMPVEIIANSLRMLGQGTKVGVEISTMALDGGVIPYGEDIIAISGSGRGADTAMIIRPAHASEILKTKIREIICKPAEW</sequence>
<name>A0A0H3J7L0_CLOPA</name>
<accession>A0A0H3J7L0</accession>
<dbReference type="EMBL" id="CP009268">
    <property type="protein sequence ID" value="AJA53165.1"/>
    <property type="molecule type" value="Genomic_DNA"/>
</dbReference>
<dbReference type="AlphaFoldDB" id="A0A0H3J7L0"/>
<evidence type="ECO:0000313" key="4">
    <source>
        <dbReference type="Proteomes" id="UP000028042"/>
    </source>
</evidence>
<gene>
    <name evidence="2" type="ORF">CLPA_c31110</name>
    <name evidence="3" type="ORF">CP6013_00074</name>
</gene>
<organism evidence="2 5">
    <name type="scientific">Clostridium pasteurianum DSM 525 = ATCC 6013</name>
    <dbReference type="NCBI Taxonomy" id="1262449"/>
    <lineage>
        <taxon>Bacteria</taxon>
        <taxon>Bacillati</taxon>
        <taxon>Bacillota</taxon>
        <taxon>Clostridia</taxon>
        <taxon>Eubacteriales</taxon>
        <taxon>Clostridiaceae</taxon>
        <taxon>Clostridium</taxon>
    </lineage>
</organism>
<evidence type="ECO:0000259" key="1">
    <source>
        <dbReference type="Pfam" id="PF02887"/>
    </source>
</evidence>
<keyword evidence="3" id="KW-0670">Pyruvate</keyword>